<feature type="region of interest" description="Disordered" evidence="1">
    <location>
        <begin position="108"/>
        <end position="130"/>
    </location>
</feature>
<dbReference type="Pfam" id="PF03140">
    <property type="entry name" value="DUF247"/>
    <property type="match status" value="2"/>
</dbReference>
<feature type="compositionally biased region" description="Basic and acidic residues" evidence="1">
    <location>
        <begin position="108"/>
        <end position="126"/>
    </location>
</feature>
<evidence type="ECO:0000313" key="3">
    <source>
        <dbReference type="Proteomes" id="UP001177140"/>
    </source>
</evidence>
<gene>
    <name evidence="2" type="ORF">MKW94_024540</name>
</gene>
<dbReference type="Proteomes" id="UP001177140">
    <property type="component" value="Unassembled WGS sequence"/>
</dbReference>
<dbReference type="InterPro" id="IPR004158">
    <property type="entry name" value="DUF247_pln"/>
</dbReference>
<accession>A0AA41RTP3</accession>
<evidence type="ECO:0000256" key="1">
    <source>
        <dbReference type="SAM" id="MobiDB-lite"/>
    </source>
</evidence>
<organism evidence="2 3">
    <name type="scientific">Papaver nudicaule</name>
    <name type="common">Iceland poppy</name>
    <dbReference type="NCBI Taxonomy" id="74823"/>
    <lineage>
        <taxon>Eukaryota</taxon>
        <taxon>Viridiplantae</taxon>
        <taxon>Streptophyta</taxon>
        <taxon>Embryophyta</taxon>
        <taxon>Tracheophyta</taxon>
        <taxon>Spermatophyta</taxon>
        <taxon>Magnoliopsida</taxon>
        <taxon>Ranunculales</taxon>
        <taxon>Papaveraceae</taxon>
        <taxon>Papaveroideae</taxon>
        <taxon>Papaver</taxon>
    </lineage>
</organism>
<name>A0AA41RTP3_PAPNU</name>
<protein>
    <submittedName>
        <fullName evidence="2">Uncharacterized protein</fullName>
    </submittedName>
</protein>
<dbReference type="PANTHER" id="PTHR31170">
    <property type="entry name" value="BNAC04G53230D PROTEIN"/>
    <property type="match status" value="1"/>
</dbReference>
<evidence type="ECO:0000313" key="2">
    <source>
        <dbReference type="EMBL" id="MCL7026512.1"/>
    </source>
</evidence>
<reference evidence="2" key="1">
    <citation type="submission" date="2022-03" db="EMBL/GenBank/DDBJ databases">
        <title>A functionally conserved STORR gene fusion in Papaver species that diverged 16.8 million years ago.</title>
        <authorList>
            <person name="Catania T."/>
        </authorList>
    </citation>
    <scope>NUCLEOTIDE SEQUENCE</scope>
    <source>
        <strain evidence="2">S-191538</strain>
    </source>
</reference>
<dbReference type="EMBL" id="JAJJMA010057652">
    <property type="protein sequence ID" value="MCL7026512.1"/>
    <property type="molecule type" value="Genomic_DNA"/>
</dbReference>
<comment type="caution">
    <text evidence="2">The sequence shown here is derived from an EMBL/GenBank/DDBJ whole genome shotgun (WGS) entry which is preliminary data.</text>
</comment>
<feature type="compositionally biased region" description="Polar residues" evidence="1">
    <location>
        <begin position="334"/>
        <end position="346"/>
    </location>
</feature>
<proteinExistence type="predicted"/>
<sequence>MPDFIATTTCTTGDVKEYSSIEMEEITTSFKTTLQNSAPHSRIISGRCSIHRVPERLHKFPKRSQYKPETISIGPFHHKDQRLKANEIYKLSYAHSLLTRTANRKLKDEANKKSKEEIMEEEKTTKEEEEASHIAAVAEAAAAVEETETTATTEIDEQEETWYIEVDSSGALVTNKGWFAPLEECVSSIKKKETESRKSYLEYIDMDSREFVKMMVIDGLFIIELLIQVKIFSASSWEYPDPICSNSWLLAGVLQDMILLENQLPMSVLKCLFGIVALPDELMDMTLEKLALNLFKNLMVLPKEISLGLNQCESADHLLDLLGMLLIFQTQPRNEGRSSSVTDNTQSNSSSLSRKLSNILMKSEGITTAKFTRALIGSSAHPVDEEYCLPEFIPSAKELHRAGVKFKKGSAEASFMNLKFMNGIFLKCLLYIFSTTVN</sequence>
<dbReference type="AlphaFoldDB" id="A0AA41RTP3"/>
<feature type="region of interest" description="Disordered" evidence="1">
    <location>
        <begin position="334"/>
        <end position="353"/>
    </location>
</feature>
<keyword evidence="3" id="KW-1185">Reference proteome</keyword>
<dbReference type="PANTHER" id="PTHR31170:SF20">
    <property type="entry name" value="DUF247 DOMAIN PROTEIN"/>
    <property type="match status" value="1"/>
</dbReference>